<evidence type="ECO:0000256" key="5">
    <source>
        <dbReference type="ARBA" id="ARBA00022692"/>
    </source>
</evidence>
<keyword evidence="9 12" id="KW-1133">Transmembrane helix</keyword>
<evidence type="ECO:0000256" key="7">
    <source>
        <dbReference type="ARBA" id="ARBA00022801"/>
    </source>
</evidence>
<evidence type="ECO:0000313" key="15">
    <source>
        <dbReference type="Proteomes" id="UP000672027"/>
    </source>
</evidence>
<name>A0ABX7X405_9GAMM</name>
<evidence type="ECO:0000256" key="3">
    <source>
        <dbReference type="ARBA" id="ARBA00022475"/>
    </source>
</evidence>
<protein>
    <recommendedName>
        <fullName evidence="12">Protease HtpX</fullName>
        <ecNumber evidence="12">3.4.24.-</ecNumber>
    </recommendedName>
    <alternativeName>
        <fullName evidence="12">Heat shock protein HtpX</fullName>
    </alternativeName>
</protein>
<dbReference type="EC" id="3.4.24.-" evidence="12"/>
<evidence type="ECO:0000256" key="2">
    <source>
        <dbReference type="ARBA" id="ARBA00009779"/>
    </source>
</evidence>
<gene>
    <name evidence="12 14" type="primary">htpX</name>
    <name evidence="14" type="ORF">J8380_13920</name>
</gene>
<comment type="cofactor">
    <cofactor evidence="12">
        <name>Zn(2+)</name>
        <dbReference type="ChEBI" id="CHEBI:29105"/>
    </cofactor>
    <text evidence="12">Binds 1 zinc ion per subunit.</text>
</comment>
<reference evidence="14 15" key="1">
    <citation type="submission" date="2021-04" db="EMBL/GenBank/DDBJ databases">
        <title>Genomics, taxonomy and metabolism of representatives of sulfur bacteria of the genus Thiothrix: Thiothrix fructosivorans QT, Thiothrix unzii A1T and three new species, Thiothrix subterranea sp. nov., Thiothrix litoralis sp. nov. and 'Candidatus Thiothrix anitrata' sp. nov.</title>
        <authorList>
            <person name="Ravin N.V."/>
            <person name="Smolyakov D."/>
            <person name="Rudenko T.S."/>
            <person name="Mardanov A.V."/>
            <person name="Beletsky A.V."/>
            <person name="Markov N.D."/>
            <person name="Fomenkov A.I."/>
            <person name="Roberts R.J."/>
            <person name="Karnachuk O.V."/>
            <person name="Novikov A."/>
            <person name="Grabovich M.Y."/>
        </authorList>
    </citation>
    <scope>NUCLEOTIDE SEQUENCE [LARGE SCALE GENOMIC DNA]</scope>
    <source>
        <strain evidence="14 15">A52</strain>
    </source>
</reference>
<feature type="domain" description="Peptidase M48" evidence="13">
    <location>
        <begin position="79"/>
        <end position="295"/>
    </location>
</feature>
<proteinExistence type="inferred from homology"/>
<evidence type="ECO:0000256" key="11">
    <source>
        <dbReference type="ARBA" id="ARBA00023136"/>
    </source>
</evidence>
<keyword evidence="3 12" id="KW-1003">Cell membrane</keyword>
<dbReference type="GO" id="GO:0006508">
    <property type="term" value="P:proteolysis"/>
    <property type="evidence" value="ECO:0007669"/>
    <property type="project" value="UniProtKB-KW"/>
</dbReference>
<dbReference type="PANTHER" id="PTHR43221">
    <property type="entry name" value="PROTEASE HTPX"/>
    <property type="match status" value="1"/>
</dbReference>
<feature type="transmembrane region" description="Helical" evidence="12">
    <location>
        <begin position="164"/>
        <end position="185"/>
    </location>
</feature>
<feature type="active site" evidence="12">
    <location>
        <position position="146"/>
    </location>
</feature>
<keyword evidence="12" id="KW-0346">Stress response</keyword>
<organism evidence="14 15">
    <name type="scientific">Candidatus Thiothrix anitrata</name>
    <dbReference type="NCBI Taxonomy" id="2823902"/>
    <lineage>
        <taxon>Bacteria</taxon>
        <taxon>Pseudomonadati</taxon>
        <taxon>Pseudomonadota</taxon>
        <taxon>Gammaproteobacteria</taxon>
        <taxon>Thiotrichales</taxon>
        <taxon>Thiotrichaceae</taxon>
        <taxon>Thiothrix</taxon>
    </lineage>
</organism>
<keyword evidence="8 12" id="KW-0862">Zinc</keyword>
<accession>A0ABX7X405</accession>
<evidence type="ECO:0000256" key="10">
    <source>
        <dbReference type="ARBA" id="ARBA00023049"/>
    </source>
</evidence>
<dbReference type="InterPro" id="IPR001915">
    <property type="entry name" value="Peptidase_M48"/>
</dbReference>
<keyword evidence="4 12" id="KW-0645">Protease</keyword>
<dbReference type="GO" id="GO:0008233">
    <property type="term" value="F:peptidase activity"/>
    <property type="evidence" value="ECO:0007669"/>
    <property type="project" value="UniProtKB-KW"/>
</dbReference>
<dbReference type="NCBIfam" id="NF003965">
    <property type="entry name" value="PRK05457.1"/>
    <property type="match status" value="1"/>
</dbReference>
<dbReference type="CDD" id="cd07335">
    <property type="entry name" value="M48B_HtpX_like"/>
    <property type="match status" value="1"/>
</dbReference>
<evidence type="ECO:0000256" key="8">
    <source>
        <dbReference type="ARBA" id="ARBA00022833"/>
    </source>
</evidence>
<feature type="transmembrane region" description="Helical" evidence="12">
    <location>
        <begin position="37"/>
        <end position="59"/>
    </location>
</feature>
<feature type="transmembrane region" description="Helical" evidence="12">
    <location>
        <begin position="197"/>
        <end position="221"/>
    </location>
</feature>
<dbReference type="InterPro" id="IPR050083">
    <property type="entry name" value="HtpX_protease"/>
</dbReference>
<feature type="binding site" evidence="12">
    <location>
        <position position="145"/>
    </location>
    <ligand>
        <name>Zn(2+)</name>
        <dbReference type="ChEBI" id="CHEBI:29105"/>
        <note>catalytic</note>
    </ligand>
</feature>
<dbReference type="Proteomes" id="UP000672027">
    <property type="component" value="Chromosome"/>
</dbReference>
<keyword evidence="7 12" id="KW-0378">Hydrolase</keyword>
<evidence type="ECO:0000256" key="12">
    <source>
        <dbReference type="HAMAP-Rule" id="MF_00188"/>
    </source>
</evidence>
<evidence type="ECO:0000256" key="1">
    <source>
        <dbReference type="ARBA" id="ARBA00004651"/>
    </source>
</evidence>
<dbReference type="InterPro" id="IPR022919">
    <property type="entry name" value="Pept_M48_protease_HtpX"/>
</dbReference>
<evidence type="ECO:0000313" key="14">
    <source>
        <dbReference type="EMBL" id="QTR49338.1"/>
    </source>
</evidence>
<dbReference type="Gene3D" id="3.30.2010.10">
    <property type="entry name" value="Metalloproteases ('zincins'), catalytic domain"/>
    <property type="match status" value="1"/>
</dbReference>
<feature type="transmembrane region" description="Helical" evidence="12">
    <location>
        <begin position="7"/>
        <end position="31"/>
    </location>
</feature>
<evidence type="ECO:0000256" key="6">
    <source>
        <dbReference type="ARBA" id="ARBA00022723"/>
    </source>
</evidence>
<dbReference type="Pfam" id="PF01435">
    <property type="entry name" value="Peptidase_M48"/>
    <property type="match status" value="1"/>
</dbReference>
<keyword evidence="11 12" id="KW-0472">Membrane</keyword>
<feature type="binding site" evidence="12">
    <location>
        <position position="149"/>
    </location>
    <ligand>
        <name>Zn(2+)</name>
        <dbReference type="ChEBI" id="CHEBI:29105"/>
        <note>catalytic</note>
    </ligand>
</feature>
<dbReference type="HAMAP" id="MF_00188">
    <property type="entry name" value="Pept_M48_protease_HtpX"/>
    <property type="match status" value="1"/>
</dbReference>
<dbReference type="RefSeq" id="WP_210226193.1">
    <property type="nucleotide sequence ID" value="NZ_CP072800.1"/>
</dbReference>
<feature type="binding site" evidence="12">
    <location>
        <position position="226"/>
    </location>
    <ligand>
        <name>Zn(2+)</name>
        <dbReference type="ChEBI" id="CHEBI:29105"/>
        <note>catalytic</note>
    </ligand>
</feature>
<evidence type="ECO:0000256" key="4">
    <source>
        <dbReference type="ARBA" id="ARBA00022670"/>
    </source>
</evidence>
<sequence length="296" mass="31669">MMRVLLLVLTNVAVMAVLFITMSIIGAVFGIDMSAGSMGSILTIAIVVGFGGSFISLLISKWMAKRSMGVEIIETPRTAQERWLVETVRRQAERSGIGMPEVGIFYSPDPNAFATGASRNNALVAVSQGLLDTMTADEVEAVLGHEIGHVANGDMVTQTLLQGVLNTFVIIFARLIGLAVDRFLGGSSDEESSSPGWGYFIGSIIAEILLSFVATAIVMWFSRYREFKADIAGADLAGRQKMINALKRLQGAHATADLPGEMAAFGIAGGLGTGLRKIFMTHPPLEDRIAALENMR</sequence>
<comment type="subcellular location">
    <subcellularLocation>
        <location evidence="1 12">Cell membrane</location>
        <topology evidence="1 12">Multi-pass membrane protein</topology>
    </subcellularLocation>
</comment>
<keyword evidence="6 12" id="KW-0479">Metal-binding</keyword>
<dbReference type="EMBL" id="CP072800">
    <property type="protein sequence ID" value="QTR49338.1"/>
    <property type="molecule type" value="Genomic_DNA"/>
</dbReference>
<keyword evidence="5 12" id="KW-0812">Transmembrane</keyword>
<evidence type="ECO:0000256" key="9">
    <source>
        <dbReference type="ARBA" id="ARBA00022989"/>
    </source>
</evidence>
<keyword evidence="10 12" id="KW-0482">Metalloprotease</keyword>
<keyword evidence="15" id="KW-1185">Reference proteome</keyword>
<dbReference type="PANTHER" id="PTHR43221:SF1">
    <property type="entry name" value="PROTEASE HTPX"/>
    <property type="match status" value="1"/>
</dbReference>
<evidence type="ECO:0000259" key="13">
    <source>
        <dbReference type="Pfam" id="PF01435"/>
    </source>
</evidence>
<comment type="similarity">
    <text evidence="2 12">Belongs to the peptidase M48B family.</text>
</comment>